<keyword evidence="2" id="KW-0732">Signal</keyword>
<gene>
    <name evidence="3" type="ordered locus">Cfla_0229</name>
</gene>
<keyword evidence="1" id="KW-0472">Membrane</keyword>
<proteinExistence type="predicted"/>
<name>D5UGG5_CELFN</name>
<keyword evidence="1" id="KW-1133">Transmembrane helix</keyword>
<feature type="signal peptide" evidence="2">
    <location>
        <begin position="1"/>
        <end position="30"/>
    </location>
</feature>
<evidence type="ECO:0000313" key="4">
    <source>
        <dbReference type="Proteomes" id="UP000000849"/>
    </source>
</evidence>
<dbReference type="Proteomes" id="UP000000849">
    <property type="component" value="Chromosome"/>
</dbReference>
<keyword evidence="1" id="KW-0812">Transmembrane</keyword>
<accession>D5UGG5</accession>
<feature type="transmembrane region" description="Helical" evidence="1">
    <location>
        <begin position="585"/>
        <end position="605"/>
    </location>
</feature>
<dbReference type="eggNOG" id="ENOG50330CA">
    <property type="taxonomic scope" value="Bacteria"/>
</dbReference>
<protein>
    <recommendedName>
        <fullName evidence="5">LPXTG-motif cell wall anchor domain protein</fullName>
    </recommendedName>
</protein>
<organism evidence="3 4">
    <name type="scientific">Cellulomonas flavigena (strain ATCC 482 / DSM 20109 / BCRC 11376 / JCM 18109 / NBRC 3775 / NCIMB 8073 / NRS 134)</name>
    <dbReference type="NCBI Taxonomy" id="446466"/>
    <lineage>
        <taxon>Bacteria</taxon>
        <taxon>Bacillati</taxon>
        <taxon>Actinomycetota</taxon>
        <taxon>Actinomycetes</taxon>
        <taxon>Micrococcales</taxon>
        <taxon>Cellulomonadaceae</taxon>
        <taxon>Cellulomonas</taxon>
    </lineage>
</organism>
<dbReference type="HOGENOM" id="CLU_443911_0_0_11"/>
<evidence type="ECO:0000313" key="3">
    <source>
        <dbReference type="EMBL" id="ADG73148.1"/>
    </source>
</evidence>
<dbReference type="AlphaFoldDB" id="D5UGG5"/>
<evidence type="ECO:0000256" key="1">
    <source>
        <dbReference type="SAM" id="Phobius"/>
    </source>
</evidence>
<sequence length="615" mass="59639">MTTLPRTVATAAAVLTAALTSLALVAPAAAAGPGASAALTTGLTCDDVTCRFVFAPDVFTPQTFVVPPGVTRVTADLVGGAGGRVAEHPGGAGGALRTSVPVRPGETLTAQVPRSGDRLQVPADARPDAEPADHVGGELAALYRGTGTQTTAIAVAGGGGAGGSTGAGGAGGGWHADPTQVLRGQDGGGNGAGLGATPTAGGGVFDGEAALPGVVGSGPAGHVPGGRGVGGSTGAQRVSWWIVTETWQGAPGGMGWYGGGSGAFVTDSWVAGGGGGSGYLAPGRVAQQVPAATVEAAGDQGLVAIEWAVDQTTATLEPVVLDAGGADSGGVVDGELESRDLVLSLEGLPVGARVSVDSGPVASETLWGTVADDGTVRVPYTVPAGEHLEDLWLDVAVLVDDEVTASSRIDLDVPALEVATVLDAPREVAPGGGLTVEIGRTGTQFGAPTPGLAPVVLRDLLLSGAVAVVLDGEVVDPQDLQLPQVADLPATGTVRVGLTAPEVLGDHTLAVVPGPSVQDTLLEETALTFAVVTAPAAEPTVAPTAPAGAAAGVAPTAAPTAAAASERSEVLAAASGVLATTGAKVTGLAIVATLLIVAGGVVLHARGRGRAAHAR</sequence>
<dbReference type="RefSeq" id="WP_013115482.1">
    <property type="nucleotide sequence ID" value="NC_014151.1"/>
</dbReference>
<dbReference type="STRING" id="446466.Cfla_0229"/>
<evidence type="ECO:0000256" key="2">
    <source>
        <dbReference type="SAM" id="SignalP"/>
    </source>
</evidence>
<dbReference type="KEGG" id="cfl:Cfla_0229"/>
<feature type="chain" id="PRO_5003077440" description="LPXTG-motif cell wall anchor domain protein" evidence="2">
    <location>
        <begin position="31"/>
        <end position="615"/>
    </location>
</feature>
<dbReference type="EMBL" id="CP001964">
    <property type="protein sequence ID" value="ADG73148.1"/>
    <property type="molecule type" value="Genomic_DNA"/>
</dbReference>
<reference evidence="3 4" key="1">
    <citation type="journal article" date="2010" name="Stand. Genomic Sci.">
        <title>Complete genome sequence of Cellulomonas flavigena type strain (134).</title>
        <authorList>
            <person name="Abt B."/>
            <person name="Foster B."/>
            <person name="Lapidus A."/>
            <person name="Clum A."/>
            <person name="Sun H."/>
            <person name="Pukall R."/>
            <person name="Lucas S."/>
            <person name="Glavina Del Rio T."/>
            <person name="Nolan M."/>
            <person name="Tice H."/>
            <person name="Cheng J.F."/>
            <person name="Pitluck S."/>
            <person name="Liolios K."/>
            <person name="Ivanova N."/>
            <person name="Mavromatis K."/>
            <person name="Ovchinnikova G."/>
            <person name="Pati A."/>
            <person name="Goodwin L."/>
            <person name="Chen A."/>
            <person name="Palaniappan K."/>
            <person name="Land M."/>
            <person name="Hauser L."/>
            <person name="Chang Y.J."/>
            <person name="Jeffries C.D."/>
            <person name="Rohde M."/>
            <person name="Goker M."/>
            <person name="Woyke T."/>
            <person name="Bristow J."/>
            <person name="Eisen J.A."/>
            <person name="Markowitz V."/>
            <person name="Hugenholtz P."/>
            <person name="Kyrpides N.C."/>
            <person name="Klenk H.P."/>
        </authorList>
    </citation>
    <scope>NUCLEOTIDE SEQUENCE [LARGE SCALE GENOMIC DNA]</scope>
    <source>
        <strain evidence="4">ATCC 482 / DSM 20109 / BCRC 11376 / JCM 18109 / NBRC 3775 / NCIMB 8073 / NRS 134</strain>
    </source>
</reference>
<evidence type="ECO:0008006" key="5">
    <source>
        <dbReference type="Google" id="ProtNLM"/>
    </source>
</evidence>
<keyword evidence="4" id="KW-1185">Reference proteome</keyword>